<proteinExistence type="predicted"/>
<dbReference type="EMBL" id="MN739706">
    <property type="protein sequence ID" value="QHT22157.1"/>
    <property type="molecule type" value="Genomic_DNA"/>
</dbReference>
<accession>A0A6C0DZ37</accession>
<dbReference type="Gene3D" id="3.40.220.10">
    <property type="entry name" value="Leucine Aminopeptidase, subunit E, domain 1"/>
    <property type="match status" value="1"/>
</dbReference>
<evidence type="ECO:0008006" key="2">
    <source>
        <dbReference type="Google" id="ProtNLM"/>
    </source>
</evidence>
<name>A0A6C0DZ37_9ZZZZ</name>
<organism evidence="1">
    <name type="scientific">viral metagenome</name>
    <dbReference type="NCBI Taxonomy" id="1070528"/>
    <lineage>
        <taxon>unclassified sequences</taxon>
        <taxon>metagenomes</taxon>
        <taxon>organismal metagenomes</taxon>
    </lineage>
</organism>
<dbReference type="InterPro" id="IPR043472">
    <property type="entry name" value="Macro_dom-like"/>
</dbReference>
<protein>
    <recommendedName>
        <fullName evidence="2">Macro domain-containing protein</fullName>
    </recommendedName>
</protein>
<evidence type="ECO:0000313" key="1">
    <source>
        <dbReference type="EMBL" id="QHT22157.1"/>
    </source>
</evidence>
<dbReference type="AlphaFoldDB" id="A0A6C0DZ37"/>
<sequence>MKSCQNPKSLNEKMKNKCIQDNLYHSSVGKYKSLPVKKSLKWTYTNYQHDEIENICNVSVSNQHSLDIALQSSEKCSIMYPMGSDFNGLNYETREGIFDENIILRTNYAHVIKKQNELFISKKDNVIYSDPVYIFRDVEYNPIKLENVGSVAVSTLLYKRNEELIEDKDENEMLSSTELLTLQMNIESVFQLTIVNKINTLIIPVMCGDFGVPIDDQLLLFNMCIMKYGDKINNIIISVPVYDDDKTGQLFNYVNAEIVKPHIICGELEMQKTVSNLSNILLNSNKNKNTQSKQSS</sequence>
<reference evidence="1" key="1">
    <citation type="journal article" date="2020" name="Nature">
        <title>Giant virus diversity and host interactions through global metagenomics.</title>
        <authorList>
            <person name="Schulz F."/>
            <person name="Roux S."/>
            <person name="Paez-Espino D."/>
            <person name="Jungbluth S."/>
            <person name="Walsh D.A."/>
            <person name="Denef V.J."/>
            <person name="McMahon K.D."/>
            <person name="Konstantinidis K.T."/>
            <person name="Eloe-Fadrosh E.A."/>
            <person name="Kyrpides N.C."/>
            <person name="Woyke T."/>
        </authorList>
    </citation>
    <scope>NUCLEOTIDE SEQUENCE</scope>
    <source>
        <strain evidence="1">GVMAG-M-3300023179-103</strain>
    </source>
</reference>